<evidence type="ECO:0000256" key="11">
    <source>
        <dbReference type="ARBA" id="ARBA00022741"/>
    </source>
</evidence>
<dbReference type="SMART" id="SM00874">
    <property type="entry name" value="B5"/>
    <property type="match status" value="1"/>
</dbReference>
<name>A0A381NXC9_9ZZZZ</name>
<gene>
    <name evidence="22" type="ORF">METZ01_LOCUS11941</name>
</gene>
<keyword evidence="11" id="KW-0547">Nucleotide-binding</keyword>
<dbReference type="HAMAP" id="MF_00283">
    <property type="entry name" value="Phe_tRNA_synth_beta1"/>
    <property type="match status" value="1"/>
</dbReference>
<dbReference type="Gene3D" id="3.30.56.10">
    <property type="match status" value="2"/>
</dbReference>
<dbReference type="SUPFAM" id="SSF54991">
    <property type="entry name" value="Anticodon-binding domain of PheRS"/>
    <property type="match status" value="1"/>
</dbReference>
<dbReference type="GO" id="GO:0006432">
    <property type="term" value="P:phenylalanyl-tRNA aminoacylation"/>
    <property type="evidence" value="ECO:0007669"/>
    <property type="project" value="InterPro"/>
</dbReference>
<dbReference type="SUPFAM" id="SSF46955">
    <property type="entry name" value="Putative DNA-binding domain"/>
    <property type="match status" value="1"/>
</dbReference>
<comment type="similarity">
    <text evidence="3">Belongs to the phenylalanyl-tRNA synthetase beta subunit family. Type 1 subfamily.</text>
</comment>
<dbReference type="SMART" id="SM00873">
    <property type="entry name" value="B3_4"/>
    <property type="match status" value="1"/>
</dbReference>
<keyword evidence="12" id="KW-0067">ATP-binding</keyword>
<dbReference type="InterPro" id="IPR041616">
    <property type="entry name" value="PheRS_beta_core"/>
</dbReference>
<evidence type="ECO:0000256" key="5">
    <source>
        <dbReference type="ARBA" id="ARBA00012814"/>
    </source>
</evidence>
<evidence type="ECO:0000259" key="21">
    <source>
        <dbReference type="PROSITE" id="PS51483"/>
    </source>
</evidence>
<comment type="cofactor">
    <cofactor evidence="1">
        <name>Mg(2+)</name>
        <dbReference type="ChEBI" id="CHEBI:18420"/>
    </cofactor>
</comment>
<dbReference type="EMBL" id="UINC01000662">
    <property type="protein sequence ID" value="SUZ59087.1"/>
    <property type="molecule type" value="Genomic_DNA"/>
</dbReference>
<evidence type="ECO:0000256" key="15">
    <source>
        <dbReference type="ARBA" id="ARBA00022917"/>
    </source>
</evidence>
<dbReference type="GO" id="GO:0005524">
    <property type="term" value="F:ATP binding"/>
    <property type="evidence" value="ECO:0007669"/>
    <property type="project" value="UniProtKB-KW"/>
</dbReference>
<dbReference type="GO" id="GO:0000049">
    <property type="term" value="F:tRNA binding"/>
    <property type="evidence" value="ECO:0007669"/>
    <property type="project" value="UniProtKB-KW"/>
</dbReference>
<evidence type="ECO:0000256" key="14">
    <source>
        <dbReference type="ARBA" id="ARBA00022884"/>
    </source>
</evidence>
<evidence type="ECO:0000256" key="13">
    <source>
        <dbReference type="ARBA" id="ARBA00022842"/>
    </source>
</evidence>
<dbReference type="InterPro" id="IPR009061">
    <property type="entry name" value="DNA-bd_dom_put_sf"/>
</dbReference>
<dbReference type="Gene3D" id="3.30.70.380">
    <property type="entry name" value="Ferrodoxin-fold anticodon-binding domain"/>
    <property type="match status" value="1"/>
</dbReference>
<dbReference type="CDD" id="cd02796">
    <property type="entry name" value="tRNA_bind_bactPheRS"/>
    <property type="match status" value="1"/>
</dbReference>
<evidence type="ECO:0000256" key="16">
    <source>
        <dbReference type="ARBA" id="ARBA00023146"/>
    </source>
</evidence>
<dbReference type="Pfam" id="PF03147">
    <property type="entry name" value="FDX-ACB"/>
    <property type="match status" value="1"/>
</dbReference>
<dbReference type="GO" id="GO:0009328">
    <property type="term" value="C:phenylalanine-tRNA ligase complex"/>
    <property type="evidence" value="ECO:0007669"/>
    <property type="project" value="TreeGrafter"/>
</dbReference>
<reference evidence="22" key="1">
    <citation type="submission" date="2018-05" db="EMBL/GenBank/DDBJ databases">
        <authorList>
            <person name="Lanie J.A."/>
            <person name="Ng W.-L."/>
            <person name="Kazmierczak K.M."/>
            <person name="Andrzejewski T.M."/>
            <person name="Davidsen T.M."/>
            <person name="Wayne K.J."/>
            <person name="Tettelin H."/>
            <person name="Glass J.I."/>
            <person name="Rusch D."/>
            <person name="Podicherti R."/>
            <person name="Tsui H.-C.T."/>
            <person name="Winkler M.E."/>
        </authorList>
    </citation>
    <scope>NUCLEOTIDE SEQUENCE</scope>
</reference>
<dbReference type="PROSITE" id="PS50886">
    <property type="entry name" value="TRBD"/>
    <property type="match status" value="1"/>
</dbReference>
<comment type="catalytic activity">
    <reaction evidence="18">
        <text>tRNA(Phe) + L-phenylalanine + ATP = L-phenylalanyl-tRNA(Phe) + AMP + diphosphate + H(+)</text>
        <dbReference type="Rhea" id="RHEA:19413"/>
        <dbReference type="Rhea" id="RHEA-COMP:9668"/>
        <dbReference type="Rhea" id="RHEA-COMP:9699"/>
        <dbReference type="ChEBI" id="CHEBI:15378"/>
        <dbReference type="ChEBI" id="CHEBI:30616"/>
        <dbReference type="ChEBI" id="CHEBI:33019"/>
        <dbReference type="ChEBI" id="CHEBI:58095"/>
        <dbReference type="ChEBI" id="CHEBI:78442"/>
        <dbReference type="ChEBI" id="CHEBI:78531"/>
        <dbReference type="ChEBI" id="CHEBI:456215"/>
        <dbReference type="EC" id="6.1.1.20"/>
    </reaction>
</comment>
<dbReference type="InterPro" id="IPR045060">
    <property type="entry name" value="Phe-tRNA-ligase_IIc_bsu"/>
</dbReference>
<dbReference type="Gene3D" id="3.30.930.10">
    <property type="entry name" value="Bira Bifunctional Protein, Domain 2"/>
    <property type="match status" value="1"/>
</dbReference>
<keyword evidence="13" id="KW-0460">Magnesium</keyword>
<sequence length="829" mass="92419">MALQTPLSWLQDFVELSMPPSALAERLTTAGLEVELIEKIGENWGEYCVVGQVVEIRKHPNADALNLVDVNFGADKPITLVTGAPNIQEMAENFPEPAPKVALALTGAMLVDAYHEDHPLKKLKPAKIRGIASEGMLCSELELGLSEEHEGILILPEDAPVGKLLEEYLGDTTLHFDIKGGFSHLLSMLGVAREISALTGKRLVKSLLPDVANLEVVAQPSFVELEIKDPDICPRYSALLIRNVKIGPSPFWMQQRLLRVGMRPINNIVDITNYVMLELGQPLHAFDHDKLIERSKGQTPKIIVRRAVKGETLLTLDDVERKLDDDMLMITDNSGLIAIAGVMGGSDSEVSDTTTNILLESANFEFLNNRRTSQVLKLRTEASERFGKQVDPEGTLQAAFRAAQLMVEHASGTLEPIAGDLYPEPEEKISIELDPAYVEHLLGIKISTAQITEILTSLEFKVSGENILKIEVPSHRMDVNIPADLVEEIVRVYGYENLPSTLLNDVLPPQHMNQKLDGTERVRDVLVASGMDEIITYSMMNPMDEARLRLEKDIDLTKFVPLKNPLSKERSHLRRSLLPGALGTARSNLRFLAKVVTFEVGSVFHPHQENILPNEPQRLSLLMSGSRETQSWLEQTEDNTEDNYDFFDLKGVLEQFLGALHLDGVEWKKSRELPCHPGRCAQILVNGNVLGFAGELHPKIRASFELPEQPVCIAELDLDMIIKLAVENHQMDFISNFTPIFEDLAFVMDASLPVEAVTPLILQSGKPLLRRATLFDVYEGEQVDKGKRSLAYSLTFQATDRTLTDKEVGKVRNKIIKRLQHEFQATLRA</sequence>
<evidence type="ECO:0000256" key="9">
    <source>
        <dbReference type="ARBA" id="ARBA00022598"/>
    </source>
</evidence>
<evidence type="ECO:0000313" key="22">
    <source>
        <dbReference type="EMBL" id="SUZ59087.1"/>
    </source>
</evidence>
<dbReference type="AlphaFoldDB" id="A0A381NXC9"/>
<dbReference type="Pfam" id="PF17759">
    <property type="entry name" value="tRNA_synthFbeta"/>
    <property type="match status" value="1"/>
</dbReference>
<evidence type="ECO:0000256" key="17">
    <source>
        <dbReference type="ARBA" id="ARBA00033189"/>
    </source>
</evidence>
<evidence type="ECO:0000256" key="7">
    <source>
        <dbReference type="ARBA" id="ARBA00022490"/>
    </source>
</evidence>
<evidence type="ECO:0000256" key="2">
    <source>
        <dbReference type="ARBA" id="ARBA00004496"/>
    </source>
</evidence>
<evidence type="ECO:0000259" key="19">
    <source>
        <dbReference type="PROSITE" id="PS50886"/>
    </source>
</evidence>
<dbReference type="EC" id="6.1.1.20" evidence="5"/>
<dbReference type="Gene3D" id="3.50.40.10">
    <property type="entry name" value="Phenylalanyl-trna Synthetase, Chain B, domain 3"/>
    <property type="match status" value="1"/>
</dbReference>
<dbReference type="InterPro" id="IPR005146">
    <property type="entry name" value="B3/B4_tRNA-bd"/>
</dbReference>
<dbReference type="InterPro" id="IPR020825">
    <property type="entry name" value="Phe-tRNA_synthase-like_B3/B4"/>
</dbReference>
<dbReference type="InterPro" id="IPR045864">
    <property type="entry name" value="aa-tRNA-synth_II/BPL/LPL"/>
</dbReference>
<keyword evidence="16" id="KW-0030">Aminoacyl-tRNA synthetase</keyword>
<keyword evidence="10" id="KW-0479">Metal-binding</keyword>
<dbReference type="InterPro" id="IPR036690">
    <property type="entry name" value="Fdx_antiC-bd_sf"/>
</dbReference>
<keyword evidence="15" id="KW-0648">Protein biosynthesis</keyword>
<dbReference type="Pfam" id="PF01588">
    <property type="entry name" value="tRNA_bind"/>
    <property type="match status" value="2"/>
</dbReference>
<feature type="domain" description="TRNA-binding" evidence="19">
    <location>
        <begin position="42"/>
        <end position="166"/>
    </location>
</feature>
<comment type="subunit">
    <text evidence="4">Tetramer of two alpha and two beta subunits.</text>
</comment>
<dbReference type="Pfam" id="PF03483">
    <property type="entry name" value="B3_4"/>
    <property type="match status" value="1"/>
</dbReference>
<dbReference type="PROSITE" id="PS51447">
    <property type="entry name" value="FDX_ACB"/>
    <property type="match status" value="1"/>
</dbReference>
<dbReference type="Pfam" id="PF03484">
    <property type="entry name" value="B5"/>
    <property type="match status" value="1"/>
</dbReference>
<evidence type="ECO:0000256" key="1">
    <source>
        <dbReference type="ARBA" id="ARBA00001946"/>
    </source>
</evidence>
<evidence type="ECO:0000256" key="6">
    <source>
        <dbReference type="ARBA" id="ARBA00017032"/>
    </source>
</evidence>
<dbReference type="SUPFAM" id="SSF50249">
    <property type="entry name" value="Nucleic acid-binding proteins"/>
    <property type="match status" value="1"/>
</dbReference>
<dbReference type="GO" id="GO:0004826">
    <property type="term" value="F:phenylalanine-tRNA ligase activity"/>
    <property type="evidence" value="ECO:0007669"/>
    <property type="project" value="UniProtKB-EC"/>
</dbReference>
<dbReference type="SMART" id="SM00896">
    <property type="entry name" value="FDX-ACB"/>
    <property type="match status" value="1"/>
</dbReference>
<evidence type="ECO:0000256" key="12">
    <source>
        <dbReference type="ARBA" id="ARBA00022840"/>
    </source>
</evidence>
<accession>A0A381NXC9</accession>
<evidence type="ECO:0000256" key="8">
    <source>
        <dbReference type="ARBA" id="ARBA00022555"/>
    </source>
</evidence>
<dbReference type="PANTHER" id="PTHR10947">
    <property type="entry name" value="PHENYLALANYL-TRNA SYNTHETASE BETA CHAIN AND LEUCINE-RICH REPEAT-CONTAINING PROTEIN 47"/>
    <property type="match status" value="1"/>
</dbReference>
<keyword evidence="9" id="KW-0436">Ligase</keyword>
<dbReference type="InterPro" id="IPR012340">
    <property type="entry name" value="NA-bd_OB-fold"/>
</dbReference>
<keyword evidence="7" id="KW-0963">Cytoplasm</keyword>
<dbReference type="PANTHER" id="PTHR10947:SF0">
    <property type="entry name" value="PHENYLALANINE--TRNA LIGASE BETA SUBUNIT"/>
    <property type="match status" value="1"/>
</dbReference>
<dbReference type="InterPro" id="IPR005147">
    <property type="entry name" value="tRNA_synthase_B5-dom"/>
</dbReference>
<dbReference type="InterPro" id="IPR005121">
    <property type="entry name" value="Fdx_antiC-bd"/>
</dbReference>
<dbReference type="Gene3D" id="2.40.50.140">
    <property type="entry name" value="Nucleic acid-binding proteins"/>
    <property type="match status" value="1"/>
</dbReference>
<dbReference type="CDD" id="cd00769">
    <property type="entry name" value="PheRS_beta_core"/>
    <property type="match status" value="1"/>
</dbReference>
<dbReference type="SUPFAM" id="SSF56037">
    <property type="entry name" value="PheT/TilS domain"/>
    <property type="match status" value="1"/>
</dbReference>
<dbReference type="SUPFAM" id="SSF55681">
    <property type="entry name" value="Class II aaRS and biotin synthetases"/>
    <property type="match status" value="1"/>
</dbReference>
<protein>
    <recommendedName>
        <fullName evidence="6">Phenylalanine--tRNA ligase beta subunit</fullName>
        <ecNumber evidence="5">6.1.1.20</ecNumber>
    </recommendedName>
    <alternativeName>
        <fullName evidence="17">Phenylalanyl-tRNA synthetase beta subunit</fullName>
    </alternativeName>
</protein>
<evidence type="ECO:0000256" key="3">
    <source>
        <dbReference type="ARBA" id="ARBA00008653"/>
    </source>
</evidence>
<feature type="domain" description="FDX-ACB" evidence="20">
    <location>
        <begin position="735"/>
        <end position="828"/>
    </location>
</feature>
<dbReference type="GO" id="GO:0000287">
    <property type="term" value="F:magnesium ion binding"/>
    <property type="evidence" value="ECO:0007669"/>
    <property type="project" value="InterPro"/>
</dbReference>
<keyword evidence="8" id="KW-0820">tRNA-binding</keyword>
<proteinExistence type="inferred from homology"/>
<dbReference type="FunFam" id="3.50.40.10:FF:000001">
    <property type="entry name" value="Phenylalanine--tRNA ligase beta subunit"/>
    <property type="match status" value="1"/>
</dbReference>
<feature type="domain" description="B5" evidence="21">
    <location>
        <begin position="426"/>
        <end position="500"/>
    </location>
</feature>
<evidence type="ECO:0000256" key="18">
    <source>
        <dbReference type="ARBA" id="ARBA00049255"/>
    </source>
</evidence>
<dbReference type="NCBIfam" id="TIGR00472">
    <property type="entry name" value="pheT_bact"/>
    <property type="match status" value="1"/>
</dbReference>
<dbReference type="InterPro" id="IPR033714">
    <property type="entry name" value="tRNA_bind_bactPheRS"/>
</dbReference>
<comment type="subcellular location">
    <subcellularLocation>
        <location evidence="2">Cytoplasm</location>
    </subcellularLocation>
</comment>
<organism evidence="22">
    <name type="scientific">marine metagenome</name>
    <dbReference type="NCBI Taxonomy" id="408172"/>
    <lineage>
        <taxon>unclassified sequences</taxon>
        <taxon>metagenomes</taxon>
        <taxon>ecological metagenomes</taxon>
    </lineage>
</organism>
<dbReference type="FunFam" id="3.30.70.380:FF:000001">
    <property type="entry name" value="Phenylalanine--tRNA ligase beta subunit"/>
    <property type="match status" value="1"/>
</dbReference>
<dbReference type="InterPro" id="IPR002547">
    <property type="entry name" value="tRNA-bd_dom"/>
</dbReference>
<evidence type="ECO:0000256" key="4">
    <source>
        <dbReference type="ARBA" id="ARBA00011209"/>
    </source>
</evidence>
<evidence type="ECO:0000259" key="20">
    <source>
        <dbReference type="PROSITE" id="PS51447"/>
    </source>
</evidence>
<dbReference type="InterPro" id="IPR004532">
    <property type="entry name" value="Phe-tRNA-ligase_IIc_bsu_bact"/>
</dbReference>
<evidence type="ECO:0000256" key="10">
    <source>
        <dbReference type="ARBA" id="ARBA00022723"/>
    </source>
</evidence>
<keyword evidence="14" id="KW-0694">RNA-binding</keyword>
<dbReference type="PROSITE" id="PS51483">
    <property type="entry name" value="B5"/>
    <property type="match status" value="1"/>
</dbReference>